<protein>
    <submittedName>
        <fullName evidence="1">Uncharacterized protein</fullName>
    </submittedName>
</protein>
<reference evidence="1" key="2">
    <citation type="submission" date="2020-01" db="EMBL/GenBank/DDBJ databases">
        <authorList>
            <person name="Campanaro S."/>
        </authorList>
    </citation>
    <scope>NUCLEOTIDE SEQUENCE</scope>
    <source>
        <strain evidence="1">AS06rmzACSIP_7</strain>
    </source>
</reference>
<organism evidence="1 2">
    <name type="scientific">Syntrophorhabdus aromaticivorans</name>
    <dbReference type="NCBI Taxonomy" id="328301"/>
    <lineage>
        <taxon>Bacteria</taxon>
        <taxon>Pseudomonadati</taxon>
        <taxon>Thermodesulfobacteriota</taxon>
        <taxon>Syntrophorhabdia</taxon>
        <taxon>Syntrophorhabdales</taxon>
        <taxon>Syntrophorhabdaceae</taxon>
        <taxon>Syntrophorhabdus</taxon>
    </lineage>
</organism>
<evidence type="ECO:0000313" key="1">
    <source>
        <dbReference type="EMBL" id="NLW35507.1"/>
    </source>
</evidence>
<accession>A0A971S1Q8</accession>
<gene>
    <name evidence="1" type="ORF">GXY80_08525</name>
</gene>
<dbReference type="EMBL" id="JAAYEE010000137">
    <property type="protein sequence ID" value="NLW35507.1"/>
    <property type="molecule type" value="Genomic_DNA"/>
</dbReference>
<comment type="caution">
    <text evidence="1">The sequence shown here is derived from an EMBL/GenBank/DDBJ whole genome shotgun (WGS) entry which is preliminary data.</text>
</comment>
<reference evidence="1" key="1">
    <citation type="journal article" date="2020" name="Biotechnol. Biofuels">
        <title>New insights from the biogas microbiome by comprehensive genome-resolved metagenomics of nearly 1600 species originating from multiple anaerobic digesters.</title>
        <authorList>
            <person name="Campanaro S."/>
            <person name="Treu L."/>
            <person name="Rodriguez-R L.M."/>
            <person name="Kovalovszki A."/>
            <person name="Ziels R.M."/>
            <person name="Maus I."/>
            <person name="Zhu X."/>
            <person name="Kougias P.G."/>
            <person name="Basile A."/>
            <person name="Luo G."/>
            <person name="Schluter A."/>
            <person name="Konstantinidis K.T."/>
            <person name="Angelidaki I."/>
        </authorList>
    </citation>
    <scope>NUCLEOTIDE SEQUENCE</scope>
    <source>
        <strain evidence="1">AS06rmzACSIP_7</strain>
    </source>
</reference>
<evidence type="ECO:0000313" key="2">
    <source>
        <dbReference type="Proteomes" id="UP000777265"/>
    </source>
</evidence>
<dbReference type="Proteomes" id="UP000777265">
    <property type="component" value="Unassembled WGS sequence"/>
</dbReference>
<dbReference type="AlphaFoldDB" id="A0A971S1Q8"/>
<name>A0A971S1Q8_9BACT</name>
<sequence length="182" mass="20773">MHWDKEQIRTFAFLHSAADWALEQAESATKKVFPSMHAILASVHCLEAFTNHLGPRYFGDKWDTREANLAKPNEKLRALFAHFQVNVADVQTYYDSYVLALEIRNELAHGRTHEISKGKDSQFVDGRKVTSTCPKWRAHCNPETANRVFEAVTCLLEKLGEASGEGKYCYYLLEQGYGRSND</sequence>
<proteinExistence type="predicted"/>